<proteinExistence type="predicted"/>
<accession>A0A6J7D5T3</accession>
<dbReference type="Gene3D" id="1.10.3110.10">
    <property type="entry name" value="protoporphyrinogen ix oxidase, domain 3"/>
    <property type="match status" value="1"/>
</dbReference>
<dbReference type="AlphaFoldDB" id="A0A6J7D5T3"/>
<dbReference type="InterPro" id="IPR002937">
    <property type="entry name" value="Amino_oxidase"/>
</dbReference>
<feature type="domain" description="Amine oxidase" evidence="1">
    <location>
        <begin position="20"/>
        <end position="414"/>
    </location>
</feature>
<reference evidence="2" key="1">
    <citation type="submission" date="2020-05" db="EMBL/GenBank/DDBJ databases">
        <authorList>
            <person name="Chiriac C."/>
            <person name="Salcher M."/>
            <person name="Ghai R."/>
            <person name="Kavagutti S V."/>
        </authorList>
    </citation>
    <scope>NUCLEOTIDE SEQUENCE</scope>
</reference>
<dbReference type="Gene3D" id="3.50.50.60">
    <property type="entry name" value="FAD/NAD(P)-binding domain"/>
    <property type="match status" value="1"/>
</dbReference>
<protein>
    <submittedName>
        <fullName evidence="2">Unannotated protein</fullName>
    </submittedName>
</protein>
<organism evidence="2">
    <name type="scientific">freshwater metagenome</name>
    <dbReference type="NCBI Taxonomy" id="449393"/>
    <lineage>
        <taxon>unclassified sequences</taxon>
        <taxon>metagenomes</taxon>
        <taxon>ecological metagenomes</taxon>
    </lineage>
</organism>
<evidence type="ECO:0000259" key="1">
    <source>
        <dbReference type="Pfam" id="PF01593"/>
    </source>
</evidence>
<sequence>MIDGVGNTTGKHVVVIGAGLAGLACARAVVEAGARVTVLESNDRPGGRVWTDEVDGFLIDHGFQVILDSYDEVHRHVDMNALGLYRFEPGALVRRGGSFLRLADPLRKPASAPKMLGGGLVRPRDLIAVVRLLRQARSAASEPPEDGDTTILTALEVAGVSESMLESFWRPFLAGITLDPHLQTSSRFLEFLLEHFSRGVATVPGDGMRRLPQMMLGALPIGTVRLGAKVTAVEKGRVKIKGQGWLDADAVVVATDGRRAAKLVAGLEAPEWSRVGQIAFDTGSRAPHSEPILVLDGENSGPVNNLQVMSAVAPGYAPTGSSLVTCSILEPDLHDDDEKLDLQVRTQLGQWYGPQVNAWRTLRVDRIKRALPTQPVGSLNPLERDLRLKPWLWVAGDHQATASIEGALSTGRHAGEQAVAALTQTS</sequence>
<evidence type="ECO:0000313" key="2">
    <source>
        <dbReference type="EMBL" id="CAB4864344.1"/>
    </source>
</evidence>
<dbReference type="InterPro" id="IPR036188">
    <property type="entry name" value="FAD/NAD-bd_sf"/>
</dbReference>
<gene>
    <name evidence="2" type="ORF">UFOPK3444_00361</name>
</gene>
<dbReference type="PANTHER" id="PTHR42841">
    <property type="entry name" value="AMINE OXIDASE"/>
    <property type="match status" value="1"/>
</dbReference>
<dbReference type="EMBL" id="CAFBLU010000004">
    <property type="protein sequence ID" value="CAB4864344.1"/>
    <property type="molecule type" value="Genomic_DNA"/>
</dbReference>
<dbReference type="SUPFAM" id="SSF51905">
    <property type="entry name" value="FAD/NAD(P)-binding domain"/>
    <property type="match status" value="1"/>
</dbReference>
<dbReference type="Pfam" id="PF01593">
    <property type="entry name" value="Amino_oxidase"/>
    <property type="match status" value="1"/>
</dbReference>
<dbReference type="GO" id="GO:0016491">
    <property type="term" value="F:oxidoreductase activity"/>
    <property type="evidence" value="ECO:0007669"/>
    <property type="project" value="InterPro"/>
</dbReference>
<dbReference type="Gene3D" id="3.90.660.20">
    <property type="entry name" value="Protoporphyrinogen oxidase, mitochondrial, domain 2"/>
    <property type="match status" value="1"/>
</dbReference>
<name>A0A6J7D5T3_9ZZZZ</name>